<accession>A0A2N8ULQ6</accession>
<evidence type="ECO:0000313" key="3">
    <source>
        <dbReference type="Proteomes" id="UP000239563"/>
    </source>
</evidence>
<dbReference type="EMBL" id="LT795072">
    <property type="protein sequence ID" value="SJX65730.1"/>
    <property type="molecule type" value="Genomic_DNA"/>
</dbReference>
<organism evidence="2 3">
    <name type="scientific">Sporisorium reilianum f. sp. reilianum</name>
    <dbReference type="NCBI Taxonomy" id="72559"/>
    <lineage>
        <taxon>Eukaryota</taxon>
        <taxon>Fungi</taxon>
        <taxon>Dikarya</taxon>
        <taxon>Basidiomycota</taxon>
        <taxon>Ustilaginomycotina</taxon>
        <taxon>Ustilaginomycetes</taxon>
        <taxon>Ustilaginales</taxon>
        <taxon>Ustilaginaceae</taxon>
        <taxon>Sporisorium</taxon>
    </lineage>
</organism>
<keyword evidence="1" id="KW-0732">Signal</keyword>
<reference evidence="2 3" key="1">
    <citation type="submission" date="2017-02" db="EMBL/GenBank/DDBJ databases">
        <authorList>
            <person name="Peterson S.W."/>
        </authorList>
    </citation>
    <scope>NUCLEOTIDE SEQUENCE [LARGE SCALE GENOMIC DNA]</scope>
    <source>
        <strain evidence="2 3">SRS1_H2-8</strain>
    </source>
</reference>
<gene>
    <name evidence="2" type="ORF">SRS1_20012</name>
</gene>
<protein>
    <submittedName>
        <fullName evidence="2">Uncharacterized protein</fullName>
    </submittedName>
</protein>
<sequence>MRSVTWFAFVFLCGMTVVHASVNLHQNVHRKRFFWMHFGDSPPSSPTNQISERNLNDLNLHLKSLALTSTAARHRHATNLLQAQSDIAQSISNEMRDFGKELPLIRLSQVGFPFSKQVLAFPLRQPHGQGGPGTTLAIVVQDGKGGFNLIDFSHIQGVAPDNLAHQLSLLRSQNARQITSLGNIASNLESVTVHILP</sequence>
<dbReference type="AlphaFoldDB" id="A0A2N8ULQ6"/>
<feature type="signal peptide" evidence="1">
    <location>
        <begin position="1"/>
        <end position="20"/>
    </location>
</feature>
<name>A0A2N8ULQ6_9BASI</name>
<evidence type="ECO:0000256" key="1">
    <source>
        <dbReference type="SAM" id="SignalP"/>
    </source>
</evidence>
<proteinExistence type="predicted"/>
<dbReference type="Proteomes" id="UP000239563">
    <property type="component" value="Chromosome XIX"/>
</dbReference>
<evidence type="ECO:0000313" key="2">
    <source>
        <dbReference type="EMBL" id="SJX65730.1"/>
    </source>
</evidence>
<feature type="chain" id="PRO_5014879961" evidence="1">
    <location>
        <begin position="21"/>
        <end position="197"/>
    </location>
</feature>